<dbReference type="CDD" id="cd01300">
    <property type="entry name" value="YtcJ_like"/>
    <property type="match status" value="1"/>
</dbReference>
<dbReference type="RefSeq" id="WP_086996489.1">
    <property type="nucleotide sequence ID" value="NZ_FUHW01000022.1"/>
</dbReference>
<dbReference type="InterPro" id="IPR032466">
    <property type="entry name" value="Metal_Hydrolase"/>
</dbReference>
<dbReference type="SUPFAM" id="SSF51556">
    <property type="entry name" value="Metallo-dependent hydrolases"/>
    <property type="match status" value="1"/>
</dbReference>
<accession>A0A1R4FRI8</accession>
<dbReference type="Gene3D" id="2.30.40.10">
    <property type="entry name" value="Urease, subunit C, domain 1"/>
    <property type="match status" value="1"/>
</dbReference>
<keyword evidence="3" id="KW-1185">Reference proteome</keyword>
<dbReference type="InterPro" id="IPR033932">
    <property type="entry name" value="YtcJ-like"/>
</dbReference>
<name>A0A1R4FRI8_9MICC</name>
<dbReference type="EMBL" id="FUHW01000022">
    <property type="protein sequence ID" value="SJM58342.1"/>
    <property type="molecule type" value="Genomic_DNA"/>
</dbReference>
<dbReference type="SUPFAM" id="SSF51338">
    <property type="entry name" value="Composite domain of metallo-dependent hydrolases"/>
    <property type="match status" value="1"/>
</dbReference>
<dbReference type="InterPro" id="IPR013108">
    <property type="entry name" value="Amidohydro_3"/>
</dbReference>
<protein>
    <submittedName>
        <fullName evidence="2">Exoenzymes regulatory protein AepA</fullName>
    </submittedName>
</protein>
<dbReference type="PANTHER" id="PTHR22642:SF2">
    <property type="entry name" value="PROTEIN LONG AFTER FAR-RED 3"/>
    <property type="match status" value="1"/>
</dbReference>
<dbReference type="AlphaFoldDB" id="A0A1R4FRI8"/>
<dbReference type="InterPro" id="IPR011059">
    <property type="entry name" value="Metal-dep_hydrolase_composite"/>
</dbReference>
<dbReference type="Gene3D" id="3.20.20.140">
    <property type="entry name" value="Metal-dependent hydrolases"/>
    <property type="match status" value="1"/>
</dbReference>
<gene>
    <name evidence="2" type="ORF">FM101_05290</name>
</gene>
<dbReference type="PANTHER" id="PTHR22642">
    <property type="entry name" value="IMIDAZOLONEPROPIONASE"/>
    <property type="match status" value="1"/>
</dbReference>
<organism evidence="2 3">
    <name type="scientific">Arthrobacter rhombi</name>
    <dbReference type="NCBI Taxonomy" id="71253"/>
    <lineage>
        <taxon>Bacteria</taxon>
        <taxon>Bacillati</taxon>
        <taxon>Actinomycetota</taxon>
        <taxon>Actinomycetes</taxon>
        <taxon>Micrococcales</taxon>
        <taxon>Micrococcaceae</taxon>
        <taxon>Arthrobacter</taxon>
    </lineage>
</organism>
<evidence type="ECO:0000313" key="3">
    <source>
        <dbReference type="Proteomes" id="UP000195913"/>
    </source>
</evidence>
<proteinExistence type="predicted"/>
<dbReference type="Gene3D" id="3.10.310.70">
    <property type="match status" value="1"/>
</dbReference>
<dbReference type="Proteomes" id="UP000195913">
    <property type="component" value="Unassembled WGS sequence"/>
</dbReference>
<reference evidence="2 3" key="1">
    <citation type="submission" date="2017-02" db="EMBL/GenBank/DDBJ databases">
        <authorList>
            <person name="Peterson S.W."/>
        </authorList>
    </citation>
    <scope>NUCLEOTIDE SEQUENCE [LARGE SCALE GENOMIC DNA]</scope>
    <source>
        <strain evidence="2 3">B Ar 00.02</strain>
    </source>
</reference>
<evidence type="ECO:0000313" key="2">
    <source>
        <dbReference type="EMBL" id="SJM58342.1"/>
    </source>
</evidence>
<evidence type="ECO:0000259" key="1">
    <source>
        <dbReference type="Pfam" id="PF07969"/>
    </source>
</evidence>
<sequence length="573" mass="60825">MKLDLILRGADIITLENERPRANSLGVLNGRIAGFDEELTGCTAERDIDLNGATLVPGFIDAHCHTTWWGLGLESVDLAQAKGLDEVYTLLEAEMGRLEALEADAMTGPDADPAWLQGTGFNHEHHGGAFPDIARLDAISGDRPLYLRHVSGHQSITNTATLRLAGVLEDGFENPVGGAVLRDDAGKPTGVVEESAQALIQTLLLPYSRDQIVAALDAATTRYAAQGITSFTEAGIAAGWIGHSPLEVGAYQEARRTGRLHARAQLMPVLDALHPVTGHTEDLHGAGQGRGLDLGLGAGFGDEWVSLGPVKVFMDGSLLGATAAVTEDFCGHPHQRGYLLDDETTYRERVAGAYRAGWPIALHAIGDAAIDLALDLVISCQETYGQNLLPNRIEHFGIARQDQVDLAAQHGIAVTPQAAFIGPLGDQMAELVGPDREGWLYRGRSIVDAGGLLAGSSDLPVADNNVRRGMQAWVDRRTADGRILGGVHDDGMPVEALTAEEALRSYTAWAARATGTLDDKGTLRTGKLADFVILSGSPLEVADISSLEVVATILGGQFTHTTYPMTTSNGDLV</sequence>
<dbReference type="Pfam" id="PF07969">
    <property type="entry name" value="Amidohydro_3"/>
    <property type="match status" value="1"/>
</dbReference>
<dbReference type="GO" id="GO:0016810">
    <property type="term" value="F:hydrolase activity, acting on carbon-nitrogen (but not peptide) bonds"/>
    <property type="evidence" value="ECO:0007669"/>
    <property type="project" value="InterPro"/>
</dbReference>
<feature type="domain" description="Amidohydrolase 3" evidence="1">
    <location>
        <begin position="48"/>
        <end position="559"/>
    </location>
</feature>